<feature type="compositionally biased region" description="Acidic residues" evidence="12">
    <location>
        <begin position="623"/>
        <end position="654"/>
    </location>
</feature>
<feature type="transmembrane region" description="Helical" evidence="13">
    <location>
        <begin position="12"/>
        <end position="32"/>
    </location>
</feature>
<keyword evidence="6 13" id="KW-1133">Transmembrane helix</keyword>
<dbReference type="SUPFAM" id="SSF158702">
    <property type="entry name" value="Sec63 N-terminal domain-like"/>
    <property type="match status" value="1"/>
</dbReference>
<keyword evidence="16" id="KW-1185">Reference proteome</keyword>
<evidence type="ECO:0000313" key="15">
    <source>
        <dbReference type="EMBL" id="KAK4565012.1"/>
    </source>
</evidence>
<evidence type="ECO:0000256" key="10">
    <source>
        <dbReference type="ARBA" id="ARBA00056231"/>
    </source>
</evidence>
<evidence type="ECO:0000256" key="3">
    <source>
        <dbReference type="ARBA" id="ARBA00022692"/>
    </source>
</evidence>
<dbReference type="AlphaFoldDB" id="A0AAN7E8D5"/>
<dbReference type="SMART" id="SM00973">
    <property type="entry name" value="Sec63"/>
    <property type="match status" value="1"/>
</dbReference>
<dbReference type="GO" id="GO:0031207">
    <property type="term" value="C:Sec62/Sec63 complex"/>
    <property type="evidence" value="ECO:0007669"/>
    <property type="project" value="TreeGrafter"/>
</dbReference>
<dbReference type="GO" id="GO:0006614">
    <property type="term" value="P:SRP-dependent cotranslational protein targeting to membrane"/>
    <property type="evidence" value="ECO:0007669"/>
    <property type="project" value="TreeGrafter"/>
</dbReference>
<dbReference type="PRINTS" id="PR00625">
    <property type="entry name" value="JDOMAIN"/>
</dbReference>
<dbReference type="Gene3D" id="2.60.40.150">
    <property type="entry name" value="C2 domain"/>
    <property type="match status" value="1"/>
</dbReference>
<dbReference type="CDD" id="cd06257">
    <property type="entry name" value="DnaJ"/>
    <property type="match status" value="1"/>
</dbReference>
<evidence type="ECO:0000256" key="1">
    <source>
        <dbReference type="ARBA" id="ARBA00004477"/>
    </source>
</evidence>
<evidence type="ECO:0000256" key="12">
    <source>
        <dbReference type="SAM" id="MobiDB-lite"/>
    </source>
</evidence>
<dbReference type="InterPro" id="IPR014756">
    <property type="entry name" value="Ig_E-set"/>
</dbReference>
<dbReference type="Gene3D" id="1.10.287.110">
    <property type="entry name" value="DnaJ domain"/>
    <property type="match status" value="1"/>
</dbReference>
<dbReference type="SMART" id="SM00271">
    <property type="entry name" value="DnaJ"/>
    <property type="match status" value="1"/>
</dbReference>
<sequence length="683" mass="76475">MAASEENSSLFPIFILTIMAIPLVPYTILKLCRAASTKTKSIHCKCSECTRSGKYRKSIFKRISNFSTYSNLTLILLWIVMIVLVYYIKNMSREIQVFEPFSILGLEPGASDVDIKKAYRRLSVQYHPDKNPDPEAHKYFVESISKAYQALTDPISRENFEKYGHPDGRQGFQMGIALPQFLLDIDGASGGILLLWIVGVCILLPLVIAVVYLSRSSKYTGNYVMHQTLSAYYFYMKPSLAPSKVMDVFVKAAEYMEIPVRRTDTEPLQKLFMLVRSELNLDLKNIKQEQTKFWKQHPALVKTELLIQAQLTRESAALQESTLQGDFRRVLELAPRLLEELMKMAVIPRNAQGHGWLRPAIGVVELSQCIIQAVPLSARKSIGGSAEGIAPFLQLPHFSEAVIKKIARKKVRTFQDLQEMSLEERSELLAQVAGFSPDEVQDVEMVLEMMPSITVEVTCETEGEEGIQEGDIVTVHAWVTLKRANGLIGALPHAPYYPFHKEENYWFFLADPVSNNVWVSQKVSFMDEAAAITAASKSIEEAKEGSGATVKETSVAVREAIEKVKGGSRLVMAKLQAPAEGNYNLTSYILCDSWIGCDRKTNLKVKILKRTRAGSRGGVIAEEITEDGVEDEEENEEEEYDDYESEYSEDEAAEQDVKKKGPAANGTVHKQDSSSEGSATDEE</sequence>
<keyword evidence="2" id="KW-0813">Transport</keyword>
<dbReference type="Gene3D" id="1.10.3380.10">
    <property type="entry name" value="Sec63 N-terminal domain-like domain"/>
    <property type="match status" value="1"/>
</dbReference>
<comment type="subunit">
    <text evidence="11">Interacts with OEP61/TPR7.</text>
</comment>
<keyword evidence="4" id="KW-0256">Endoplasmic reticulum</keyword>
<dbReference type="InterPro" id="IPR035892">
    <property type="entry name" value="C2_domain_sf"/>
</dbReference>
<dbReference type="SUPFAM" id="SSF81296">
    <property type="entry name" value="E set domains"/>
    <property type="match status" value="1"/>
</dbReference>
<dbReference type="FunFam" id="1.10.150.20:FF:000044">
    <property type="entry name" value="DnaJ protein ERDJ2A"/>
    <property type="match status" value="1"/>
</dbReference>
<dbReference type="Gene3D" id="1.10.150.20">
    <property type="entry name" value="5' to 3' exonuclease, C-terminal subdomain"/>
    <property type="match status" value="1"/>
</dbReference>
<dbReference type="InterPro" id="IPR036869">
    <property type="entry name" value="J_dom_sf"/>
</dbReference>
<proteinExistence type="predicted"/>
<organism evidence="15 16">
    <name type="scientific">Quercus rubra</name>
    <name type="common">Northern red oak</name>
    <name type="synonym">Quercus borealis</name>
    <dbReference type="NCBI Taxonomy" id="3512"/>
    <lineage>
        <taxon>Eukaryota</taxon>
        <taxon>Viridiplantae</taxon>
        <taxon>Streptophyta</taxon>
        <taxon>Embryophyta</taxon>
        <taxon>Tracheophyta</taxon>
        <taxon>Spermatophyta</taxon>
        <taxon>Magnoliopsida</taxon>
        <taxon>eudicotyledons</taxon>
        <taxon>Gunneridae</taxon>
        <taxon>Pentapetalae</taxon>
        <taxon>rosids</taxon>
        <taxon>fabids</taxon>
        <taxon>Fagales</taxon>
        <taxon>Fagaceae</taxon>
        <taxon>Quercus</taxon>
    </lineage>
</organism>
<dbReference type="GO" id="GO:0003723">
    <property type="term" value="F:RNA binding"/>
    <property type="evidence" value="ECO:0007669"/>
    <property type="project" value="TreeGrafter"/>
</dbReference>
<gene>
    <name evidence="15" type="ORF">RGQ29_006885</name>
</gene>
<keyword evidence="7 13" id="KW-0472">Membrane</keyword>
<feature type="transmembrane region" description="Helical" evidence="13">
    <location>
        <begin position="192"/>
        <end position="213"/>
    </location>
</feature>
<dbReference type="PROSITE" id="PS50076">
    <property type="entry name" value="DNAJ_2"/>
    <property type="match status" value="1"/>
</dbReference>
<dbReference type="PANTHER" id="PTHR24075:SF0">
    <property type="entry name" value="TRANSLOCATION PROTEIN SEC63 HOMOLOG"/>
    <property type="match status" value="1"/>
</dbReference>
<dbReference type="GO" id="GO:0006620">
    <property type="term" value="P:post-translational protein targeting to endoplasmic reticulum membrane"/>
    <property type="evidence" value="ECO:0007669"/>
    <property type="project" value="TreeGrafter"/>
</dbReference>
<dbReference type="InterPro" id="IPR004179">
    <property type="entry name" value="Sec63-dom"/>
</dbReference>
<keyword evidence="3 13" id="KW-0812">Transmembrane</keyword>
<feature type="compositionally biased region" description="Polar residues" evidence="12">
    <location>
        <begin position="674"/>
        <end position="683"/>
    </location>
</feature>
<accession>A0AAN7E8D5</accession>
<evidence type="ECO:0000256" key="4">
    <source>
        <dbReference type="ARBA" id="ARBA00022824"/>
    </source>
</evidence>
<feature type="region of interest" description="Disordered" evidence="12">
    <location>
        <begin position="619"/>
        <end position="683"/>
    </location>
</feature>
<evidence type="ECO:0000256" key="6">
    <source>
        <dbReference type="ARBA" id="ARBA00022989"/>
    </source>
</evidence>
<evidence type="ECO:0000256" key="13">
    <source>
        <dbReference type="SAM" id="Phobius"/>
    </source>
</evidence>
<comment type="function">
    <text evidence="10">Required for integral membrane and secreted preprotein translocation across the endoplasmic reticulum membrane.</text>
</comment>
<dbReference type="EMBL" id="JAXUIC010000011">
    <property type="protein sequence ID" value="KAK4565011.1"/>
    <property type="molecule type" value="Genomic_DNA"/>
</dbReference>
<reference evidence="15 16" key="1">
    <citation type="journal article" date="2023" name="G3 (Bethesda)">
        <title>A haplotype-resolved chromosome-scale genome for Quercus rubra L. provides insights into the genetics of adaptive traits for red oak species.</title>
        <authorList>
            <person name="Kapoor B."/>
            <person name="Jenkins J."/>
            <person name="Schmutz J."/>
            <person name="Zhebentyayeva T."/>
            <person name="Kuelheim C."/>
            <person name="Coggeshall M."/>
            <person name="Heim C."/>
            <person name="Lasky J.R."/>
            <person name="Leites L."/>
            <person name="Islam-Faridi N."/>
            <person name="Romero-Severson J."/>
            <person name="DeLeo V.L."/>
            <person name="Lucas S.M."/>
            <person name="Lazic D."/>
            <person name="Gailing O."/>
            <person name="Carlson J."/>
            <person name="Staton M."/>
        </authorList>
    </citation>
    <scope>NUCLEOTIDE SEQUENCE [LARGE SCALE GENOMIC DNA]</scope>
    <source>
        <strain evidence="15">Pseudo-F2</strain>
    </source>
</reference>
<comment type="subcellular location">
    <subcellularLocation>
        <location evidence="1">Endoplasmic reticulum membrane</location>
        <topology evidence="1">Multi-pass membrane protein</topology>
    </subcellularLocation>
</comment>
<dbReference type="SUPFAM" id="SSF46565">
    <property type="entry name" value="Chaperone J-domain"/>
    <property type="match status" value="1"/>
</dbReference>
<dbReference type="Pfam" id="PF02889">
    <property type="entry name" value="Sec63"/>
    <property type="match status" value="1"/>
</dbReference>
<keyword evidence="8" id="KW-0325">Glycoprotein</keyword>
<dbReference type="PANTHER" id="PTHR24075">
    <property type="entry name" value="SEC63 DOMAIN-CONTAINING"/>
    <property type="match status" value="1"/>
</dbReference>
<dbReference type="EMBL" id="JAXUIC010000011">
    <property type="protein sequence ID" value="KAK4565012.1"/>
    <property type="molecule type" value="Genomic_DNA"/>
</dbReference>
<evidence type="ECO:0000256" key="2">
    <source>
        <dbReference type="ARBA" id="ARBA00022448"/>
    </source>
</evidence>
<dbReference type="FunFam" id="1.10.3380.10:FF:000007">
    <property type="entry name" value="DnaJ protein ERDJ2A"/>
    <property type="match status" value="1"/>
</dbReference>
<protein>
    <recommendedName>
        <fullName evidence="14">J domain-containing protein</fullName>
    </recommendedName>
</protein>
<dbReference type="InterPro" id="IPR001623">
    <property type="entry name" value="DnaJ_domain"/>
</dbReference>
<evidence type="ECO:0000256" key="11">
    <source>
        <dbReference type="ARBA" id="ARBA00064009"/>
    </source>
</evidence>
<evidence type="ECO:0000256" key="9">
    <source>
        <dbReference type="ARBA" id="ARBA00023186"/>
    </source>
</evidence>
<feature type="domain" description="J" evidence="14">
    <location>
        <begin position="99"/>
        <end position="164"/>
    </location>
</feature>
<keyword evidence="9" id="KW-0143">Chaperone</keyword>
<keyword evidence="5" id="KW-0653">Protein transport</keyword>
<dbReference type="FunFam" id="1.10.287.110:FF:000038">
    <property type="entry name" value="DnaJ protein ERDJ2A"/>
    <property type="match status" value="1"/>
</dbReference>
<dbReference type="GO" id="GO:0008320">
    <property type="term" value="F:protein transmembrane transporter activity"/>
    <property type="evidence" value="ECO:0007669"/>
    <property type="project" value="TreeGrafter"/>
</dbReference>
<dbReference type="Proteomes" id="UP001324115">
    <property type="component" value="Unassembled WGS sequence"/>
</dbReference>
<evidence type="ECO:0000259" key="14">
    <source>
        <dbReference type="PROSITE" id="PS50076"/>
    </source>
</evidence>
<name>A0AAN7E8D5_QUERU</name>
<evidence type="ECO:0000256" key="7">
    <source>
        <dbReference type="ARBA" id="ARBA00023136"/>
    </source>
</evidence>
<dbReference type="Pfam" id="PF00226">
    <property type="entry name" value="DnaJ"/>
    <property type="match status" value="1"/>
</dbReference>
<evidence type="ECO:0000256" key="5">
    <source>
        <dbReference type="ARBA" id="ARBA00022927"/>
    </source>
</evidence>
<evidence type="ECO:0000256" key="8">
    <source>
        <dbReference type="ARBA" id="ARBA00023180"/>
    </source>
</evidence>
<feature type="transmembrane region" description="Helical" evidence="13">
    <location>
        <begin position="66"/>
        <end position="88"/>
    </location>
</feature>
<evidence type="ECO:0000313" key="16">
    <source>
        <dbReference type="Proteomes" id="UP001324115"/>
    </source>
</evidence>
<comment type="caution">
    <text evidence="15">The sequence shown here is derived from an EMBL/GenBank/DDBJ whole genome shotgun (WGS) entry which is preliminary data.</text>
</comment>